<dbReference type="EMBL" id="FRDH01000004">
    <property type="protein sequence ID" value="SHN53908.1"/>
    <property type="molecule type" value="Genomic_DNA"/>
</dbReference>
<dbReference type="Proteomes" id="UP000184097">
    <property type="component" value="Unassembled WGS sequence"/>
</dbReference>
<proteinExistence type="predicted"/>
<sequence>MSNLGGYQVLTTVAKKVHGPGKLLALLLGGGLVLGVGATKGTEAIINKIKSETDKKQKASEAAVVYKVDKEGRSNEGLLFKPNDEFKVLERDGDAGLIELIGNNNNPYFVSLKFLSSISNYAEKI</sequence>
<name>A0A1M7S618_9FIRM</name>
<accession>A0A1M7S618</accession>
<dbReference type="RefSeq" id="WP_072701710.1">
    <property type="nucleotide sequence ID" value="NZ_FRDH01000004.1"/>
</dbReference>
<evidence type="ECO:0000313" key="1">
    <source>
        <dbReference type="EMBL" id="SHN53908.1"/>
    </source>
</evidence>
<evidence type="ECO:0000313" key="2">
    <source>
        <dbReference type="Proteomes" id="UP000184097"/>
    </source>
</evidence>
<dbReference type="AlphaFoldDB" id="A0A1M7S618"/>
<organism evidence="1 2">
    <name type="scientific">Butyrivibrio hungatei DSM 14810</name>
    <dbReference type="NCBI Taxonomy" id="1121132"/>
    <lineage>
        <taxon>Bacteria</taxon>
        <taxon>Bacillati</taxon>
        <taxon>Bacillota</taxon>
        <taxon>Clostridia</taxon>
        <taxon>Lachnospirales</taxon>
        <taxon>Lachnospiraceae</taxon>
        <taxon>Butyrivibrio</taxon>
    </lineage>
</organism>
<gene>
    <name evidence="1" type="ORF">SAMN02745247_01112</name>
</gene>
<reference evidence="1 2" key="1">
    <citation type="submission" date="2016-12" db="EMBL/GenBank/DDBJ databases">
        <authorList>
            <person name="Song W.-J."/>
            <person name="Kurnit D.M."/>
        </authorList>
    </citation>
    <scope>NUCLEOTIDE SEQUENCE [LARGE SCALE GENOMIC DNA]</scope>
    <source>
        <strain evidence="1 2">DSM 14810</strain>
    </source>
</reference>
<protein>
    <submittedName>
        <fullName evidence="1">Uncharacterized protein</fullName>
    </submittedName>
</protein>